<comment type="similarity">
    <text evidence="2">Belongs to the DsbB family. BdbC subfamily.</text>
</comment>
<keyword evidence="9" id="KW-1015">Disulfide bond</keyword>
<name>A0A1N6TN97_9RHOO</name>
<evidence type="ECO:0000256" key="1">
    <source>
        <dbReference type="ARBA" id="ARBA00004141"/>
    </source>
</evidence>
<feature type="transmembrane region" description="Helical" evidence="12">
    <location>
        <begin position="46"/>
        <end position="66"/>
    </location>
</feature>
<evidence type="ECO:0000256" key="4">
    <source>
        <dbReference type="ARBA" id="ARBA00022692"/>
    </source>
</evidence>
<comment type="subcellular location">
    <subcellularLocation>
        <location evidence="1">Membrane</location>
        <topology evidence="1">Multi-pass membrane protein</topology>
    </subcellularLocation>
</comment>
<evidence type="ECO:0000256" key="11">
    <source>
        <dbReference type="ARBA" id="ARBA00023284"/>
    </source>
</evidence>
<dbReference type="GO" id="GO:0015035">
    <property type="term" value="F:protein-disulfide reductase activity"/>
    <property type="evidence" value="ECO:0007669"/>
    <property type="project" value="InterPro"/>
</dbReference>
<protein>
    <submittedName>
        <fullName evidence="13">Disulfide bond formation protein DsbB</fullName>
    </submittedName>
</protein>
<evidence type="ECO:0000256" key="3">
    <source>
        <dbReference type="ARBA" id="ARBA00022448"/>
    </source>
</evidence>
<dbReference type="EMBL" id="FTMD01000005">
    <property type="protein sequence ID" value="SIQ54727.1"/>
    <property type="molecule type" value="Genomic_DNA"/>
</dbReference>
<evidence type="ECO:0000256" key="2">
    <source>
        <dbReference type="ARBA" id="ARBA00007602"/>
    </source>
</evidence>
<keyword evidence="6 12" id="KW-1133">Transmembrane helix</keyword>
<dbReference type="PANTHER" id="PTHR43469:SF1">
    <property type="entry name" value="SPBETA PROPHAGE-DERIVED DISULFIDE BOND FORMATION PROTEIN B"/>
    <property type="match status" value="1"/>
</dbReference>
<dbReference type="GO" id="GO:0016020">
    <property type="term" value="C:membrane"/>
    <property type="evidence" value="ECO:0007669"/>
    <property type="project" value="UniProtKB-SubCell"/>
</dbReference>
<evidence type="ECO:0000256" key="5">
    <source>
        <dbReference type="ARBA" id="ARBA00022982"/>
    </source>
</evidence>
<dbReference type="InterPro" id="IPR012187">
    <property type="entry name" value="Disulphide_bond_form_BdbC"/>
</dbReference>
<keyword evidence="8 12" id="KW-0472">Membrane</keyword>
<dbReference type="Proteomes" id="UP000186819">
    <property type="component" value="Unassembled WGS sequence"/>
</dbReference>
<feature type="transmembrane region" description="Helical" evidence="12">
    <location>
        <begin position="12"/>
        <end position="34"/>
    </location>
</feature>
<keyword evidence="14" id="KW-1185">Reference proteome</keyword>
<dbReference type="AlphaFoldDB" id="A0A1N6TN97"/>
<evidence type="ECO:0000256" key="9">
    <source>
        <dbReference type="ARBA" id="ARBA00023157"/>
    </source>
</evidence>
<dbReference type="OrthoDB" id="158402at2"/>
<keyword evidence="5" id="KW-0249">Electron transport</keyword>
<dbReference type="STRING" id="34027.SAMN05421829_10551"/>
<evidence type="ECO:0000256" key="12">
    <source>
        <dbReference type="SAM" id="Phobius"/>
    </source>
</evidence>
<accession>A0A1N6TN97</accession>
<feature type="transmembrane region" description="Helical" evidence="12">
    <location>
        <begin position="116"/>
        <end position="140"/>
    </location>
</feature>
<dbReference type="SUPFAM" id="SSF158442">
    <property type="entry name" value="DsbB-like"/>
    <property type="match status" value="1"/>
</dbReference>
<dbReference type="InterPro" id="IPR003752">
    <property type="entry name" value="DiS_bond_form_DsbB/BdbC"/>
</dbReference>
<dbReference type="InterPro" id="IPR023380">
    <property type="entry name" value="DsbB-like_sf"/>
</dbReference>
<proteinExistence type="inferred from homology"/>
<dbReference type="RefSeq" id="WP_076601751.1">
    <property type="nucleotide sequence ID" value="NZ_FTMD01000005.1"/>
</dbReference>
<gene>
    <name evidence="13" type="ORF">SAMN05421829_10551</name>
</gene>
<dbReference type="GO" id="GO:0006457">
    <property type="term" value="P:protein folding"/>
    <property type="evidence" value="ECO:0007669"/>
    <property type="project" value="InterPro"/>
</dbReference>
<keyword evidence="7" id="KW-0560">Oxidoreductase</keyword>
<evidence type="ECO:0000313" key="14">
    <source>
        <dbReference type="Proteomes" id="UP000186819"/>
    </source>
</evidence>
<evidence type="ECO:0000256" key="6">
    <source>
        <dbReference type="ARBA" id="ARBA00022989"/>
    </source>
</evidence>
<sequence length="146" mass="16094">MKAEPVASSQAGWTPLFGAWLVAASSMLGALFLGEVMELPPCVLCWWQRIAMFPLVLILPAGMFPLDRSVIRYALPLTLAGWLVAVFHVLLVAGVIPERIQPCARGVSCKEIQIEWFGFLTIPMLSLIAFTLIAGLLLFAQHRMSR</sequence>
<feature type="transmembrane region" description="Helical" evidence="12">
    <location>
        <begin position="73"/>
        <end position="96"/>
    </location>
</feature>
<evidence type="ECO:0000256" key="7">
    <source>
        <dbReference type="ARBA" id="ARBA00023002"/>
    </source>
</evidence>
<evidence type="ECO:0000256" key="8">
    <source>
        <dbReference type="ARBA" id="ARBA00023136"/>
    </source>
</evidence>
<keyword evidence="10" id="KW-0143">Chaperone</keyword>
<dbReference type="Pfam" id="PF02600">
    <property type="entry name" value="DsbB"/>
    <property type="match status" value="1"/>
</dbReference>
<keyword evidence="3" id="KW-0813">Transport</keyword>
<dbReference type="PANTHER" id="PTHR43469">
    <property type="entry name" value="DISULFIDE FORMATION PROTEIN-RELATED"/>
    <property type="match status" value="1"/>
</dbReference>
<evidence type="ECO:0000313" key="13">
    <source>
        <dbReference type="EMBL" id="SIQ54727.1"/>
    </source>
</evidence>
<keyword evidence="4 12" id="KW-0812">Transmembrane</keyword>
<dbReference type="Gene3D" id="1.20.1550.10">
    <property type="entry name" value="DsbB-like"/>
    <property type="match status" value="1"/>
</dbReference>
<keyword evidence="11" id="KW-0676">Redox-active center</keyword>
<organism evidence="13 14">
    <name type="scientific">Aromatoleum tolulyticum</name>
    <dbReference type="NCBI Taxonomy" id="34027"/>
    <lineage>
        <taxon>Bacteria</taxon>
        <taxon>Pseudomonadati</taxon>
        <taxon>Pseudomonadota</taxon>
        <taxon>Betaproteobacteria</taxon>
        <taxon>Rhodocyclales</taxon>
        <taxon>Rhodocyclaceae</taxon>
        <taxon>Aromatoleum</taxon>
    </lineage>
</organism>
<dbReference type="PIRSF" id="PIRSF036659">
    <property type="entry name" value="BdbC"/>
    <property type="match status" value="1"/>
</dbReference>
<reference evidence="14" key="1">
    <citation type="submission" date="2017-01" db="EMBL/GenBank/DDBJ databases">
        <authorList>
            <person name="Varghese N."/>
            <person name="Submissions S."/>
        </authorList>
    </citation>
    <scope>NUCLEOTIDE SEQUENCE [LARGE SCALE GENOMIC DNA]</scope>
    <source>
        <strain evidence="14">ATCC 51758</strain>
    </source>
</reference>
<evidence type="ECO:0000256" key="10">
    <source>
        <dbReference type="ARBA" id="ARBA00023186"/>
    </source>
</evidence>